<evidence type="ECO:0000313" key="9">
    <source>
        <dbReference type="EMBL" id="EKE30085.1"/>
    </source>
</evidence>
<dbReference type="Gene3D" id="3.30.565.10">
    <property type="entry name" value="Histidine kinase-like ATPase, C-terminal domain"/>
    <property type="match status" value="1"/>
</dbReference>
<dbReference type="Pfam" id="PF02518">
    <property type="entry name" value="HATPase_c"/>
    <property type="match status" value="1"/>
</dbReference>
<dbReference type="CDD" id="cd00082">
    <property type="entry name" value="HisKA"/>
    <property type="match status" value="1"/>
</dbReference>
<keyword evidence="3" id="KW-0597">Phosphoprotein</keyword>
<dbReference type="PROSITE" id="PS50109">
    <property type="entry name" value="HIS_KIN"/>
    <property type="match status" value="1"/>
</dbReference>
<comment type="caution">
    <text evidence="9">The sequence shown here is derived from an EMBL/GenBank/DDBJ whole genome shotgun (WGS) entry which is preliminary data.</text>
</comment>
<keyword evidence="7" id="KW-0472">Membrane</keyword>
<keyword evidence="7" id="KW-0812">Transmembrane</keyword>
<dbReference type="GO" id="GO:0005886">
    <property type="term" value="C:plasma membrane"/>
    <property type="evidence" value="ECO:0007669"/>
    <property type="project" value="TreeGrafter"/>
</dbReference>
<feature type="transmembrane region" description="Helical" evidence="7">
    <location>
        <begin position="161"/>
        <end position="180"/>
    </location>
</feature>
<dbReference type="SMART" id="SM00387">
    <property type="entry name" value="HATPase_c"/>
    <property type="match status" value="1"/>
</dbReference>
<dbReference type="InterPro" id="IPR005467">
    <property type="entry name" value="His_kinase_dom"/>
</dbReference>
<name>K2H2J8_9BACT</name>
<keyword evidence="7" id="KW-1133">Transmembrane helix</keyword>
<evidence type="ECO:0000256" key="7">
    <source>
        <dbReference type="SAM" id="Phobius"/>
    </source>
</evidence>
<evidence type="ECO:0000256" key="5">
    <source>
        <dbReference type="ARBA" id="ARBA00022777"/>
    </source>
</evidence>
<keyword evidence="5" id="KW-0418">Kinase</keyword>
<protein>
    <recommendedName>
        <fullName evidence="2">histidine kinase</fullName>
        <ecNumber evidence="2">2.7.13.3</ecNumber>
    </recommendedName>
</protein>
<dbReference type="AlphaFoldDB" id="K2H2J8"/>
<organism evidence="9">
    <name type="scientific">uncultured bacterium</name>
    <name type="common">gcode 4</name>
    <dbReference type="NCBI Taxonomy" id="1234023"/>
    <lineage>
        <taxon>Bacteria</taxon>
        <taxon>environmental samples</taxon>
    </lineage>
</organism>
<gene>
    <name evidence="9" type="ORF">ACD_2C00047G0006</name>
</gene>
<accession>K2H2J8</accession>
<feature type="transmembrane region" description="Helical" evidence="7">
    <location>
        <begin position="22"/>
        <end position="43"/>
    </location>
</feature>
<keyword evidence="6" id="KW-0902">Two-component regulatory system</keyword>
<dbReference type="PANTHER" id="PTHR45453:SF1">
    <property type="entry name" value="PHOSPHATE REGULON SENSOR PROTEIN PHOR"/>
    <property type="match status" value="1"/>
</dbReference>
<evidence type="ECO:0000256" key="2">
    <source>
        <dbReference type="ARBA" id="ARBA00012438"/>
    </source>
</evidence>
<dbReference type="InterPro" id="IPR036097">
    <property type="entry name" value="HisK_dim/P_sf"/>
</dbReference>
<dbReference type="GO" id="GO:0016036">
    <property type="term" value="P:cellular response to phosphate starvation"/>
    <property type="evidence" value="ECO:0007669"/>
    <property type="project" value="TreeGrafter"/>
</dbReference>
<dbReference type="EC" id="2.7.13.3" evidence="2"/>
<feature type="domain" description="Histidine kinase" evidence="8">
    <location>
        <begin position="204"/>
        <end position="400"/>
    </location>
</feature>
<comment type="catalytic activity">
    <reaction evidence="1">
        <text>ATP + protein L-histidine = ADP + protein N-phospho-L-histidine.</text>
        <dbReference type="EC" id="2.7.13.3"/>
    </reaction>
</comment>
<sequence length="400" mass="47366">MLLNKIIRFAIKSKQSNLAIKISSYVFFLLTLSFSLLITIYHFQSTLEEKRSFETEANILSQSSDFPKNLIKRDFDWVAGQADRINMNELHDYMIISNSWAYYNWVFGVIDRGDIKKRVGSDIEYIDFWSSTYMMMRLRSKDMDVYIAKDATRRIIWERQIIFTAAILDILLMFLIYFLSRRLSLLAIEPIQQMNKKLKDYNHNLAHELKTPISVIKSDLELSRISWESLDFPRTIDELRHLEDIVNSLLVLSEVWNVDKKDIMLWVTTKKILDRLKKIYKIKSEKIKFNIQKDFTVNTNEKLLDILLKNILENSLKYSIENTPITIKISPRTLVVSNTGKNISKEELDNLFQPFFKGSNSVAWYWLWLNIVKTIADQNSWELNFTANKDYYTFEVKFSQ</sequence>
<keyword evidence="4" id="KW-0808">Transferase</keyword>
<dbReference type="EMBL" id="AMFJ01000047">
    <property type="protein sequence ID" value="EKE30085.1"/>
    <property type="molecule type" value="Genomic_DNA"/>
</dbReference>
<dbReference type="InterPro" id="IPR036890">
    <property type="entry name" value="HATPase_C_sf"/>
</dbReference>
<dbReference type="PANTHER" id="PTHR45453">
    <property type="entry name" value="PHOSPHATE REGULON SENSOR PROTEIN PHOR"/>
    <property type="match status" value="1"/>
</dbReference>
<dbReference type="Gene3D" id="1.10.287.130">
    <property type="match status" value="1"/>
</dbReference>
<evidence type="ECO:0000256" key="4">
    <source>
        <dbReference type="ARBA" id="ARBA00022679"/>
    </source>
</evidence>
<dbReference type="GO" id="GO:0000155">
    <property type="term" value="F:phosphorelay sensor kinase activity"/>
    <property type="evidence" value="ECO:0007669"/>
    <property type="project" value="InterPro"/>
</dbReference>
<evidence type="ECO:0000256" key="3">
    <source>
        <dbReference type="ARBA" id="ARBA00022553"/>
    </source>
</evidence>
<reference evidence="9" key="1">
    <citation type="journal article" date="2012" name="Science">
        <title>Fermentation, hydrogen, and sulfur metabolism in multiple uncultivated bacterial phyla.</title>
        <authorList>
            <person name="Wrighton K.C."/>
            <person name="Thomas B.C."/>
            <person name="Sharon I."/>
            <person name="Miller C.S."/>
            <person name="Castelle C.J."/>
            <person name="VerBerkmoes N.C."/>
            <person name="Wilkins M.J."/>
            <person name="Hettich R.L."/>
            <person name="Lipton M.S."/>
            <person name="Williams K.H."/>
            <person name="Long P.E."/>
            <person name="Banfield J.F."/>
        </authorList>
    </citation>
    <scope>NUCLEOTIDE SEQUENCE [LARGE SCALE GENOMIC DNA]</scope>
</reference>
<evidence type="ECO:0000259" key="8">
    <source>
        <dbReference type="PROSITE" id="PS50109"/>
    </source>
</evidence>
<evidence type="ECO:0000256" key="6">
    <source>
        <dbReference type="ARBA" id="ARBA00023012"/>
    </source>
</evidence>
<evidence type="ECO:0000256" key="1">
    <source>
        <dbReference type="ARBA" id="ARBA00000085"/>
    </source>
</evidence>
<dbReference type="SUPFAM" id="SSF47384">
    <property type="entry name" value="Homodimeric domain of signal transducing histidine kinase"/>
    <property type="match status" value="1"/>
</dbReference>
<dbReference type="InterPro" id="IPR050351">
    <property type="entry name" value="BphY/WalK/GraS-like"/>
</dbReference>
<dbReference type="InterPro" id="IPR003661">
    <property type="entry name" value="HisK_dim/P_dom"/>
</dbReference>
<dbReference type="GO" id="GO:0004721">
    <property type="term" value="F:phosphoprotein phosphatase activity"/>
    <property type="evidence" value="ECO:0007669"/>
    <property type="project" value="TreeGrafter"/>
</dbReference>
<dbReference type="InterPro" id="IPR003594">
    <property type="entry name" value="HATPase_dom"/>
</dbReference>
<proteinExistence type="predicted"/>
<dbReference type="SUPFAM" id="SSF55874">
    <property type="entry name" value="ATPase domain of HSP90 chaperone/DNA topoisomerase II/histidine kinase"/>
    <property type="match status" value="1"/>
</dbReference>